<accession>A0A5B9FTU2</accession>
<dbReference type="AlphaFoldDB" id="A0A5B9FTU2"/>
<feature type="region of interest" description="Disordered" evidence="1">
    <location>
        <begin position="476"/>
        <end position="495"/>
    </location>
</feature>
<feature type="region of interest" description="Disordered" evidence="1">
    <location>
        <begin position="418"/>
        <end position="438"/>
    </location>
</feature>
<evidence type="ECO:0008006" key="5">
    <source>
        <dbReference type="Google" id="ProtNLM"/>
    </source>
</evidence>
<protein>
    <recommendedName>
        <fullName evidence="5">Transglutaminase domain-containing protein</fullName>
    </recommendedName>
</protein>
<organism evidence="3 4">
    <name type="scientific">Flavobacterium alkalisoli</name>
    <dbReference type="NCBI Taxonomy" id="2602769"/>
    <lineage>
        <taxon>Bacteria</taxon>
        <taxon>Pseudomonadati</taxon>
        <taxon>Bacteroidota</taxon>
        <taxon>Flavobacteriia</taxon>
        <taxon>Flavobacteriales</taxon>
        <taxon>Flavobacteriaceae</taxon>
        <taxon>Flavobacterium</taxon>
    </lineage>
</organism>
<feature type="compositionally biased region" description="Polar residues" evidence="1">
    <location>
        <begin position="485"/>
        <end position="495"/>
    </location>
</feature>
<dbReference type="KEGG" id="fak:FUA48_08655"/>
<keyword evidence="2" id="KW-0812">Transmembrane</keyword>
<keyword evidence="2" id="KW-0472">Membrane</keyword>
<keyword evidence="4" id="KW-1185">Reference proteome</keyword>
<evidence type="ECO:0000256" key="1">
    <source>
        <dbReference type="SAM" id="MobiDB-lite"/>
    </source>
</evidence>
<feature type="transmembrane region" description="Helical" evidence="2">
    <location>
        <begin position="451"/>
        <end position="471"/>
    </location>
</feature>
<feature type="compositionally biased region" description="Gly residues" evidence="1">
    <location>
        <begin position="420"/>
        <end position="432"/>
    </location>
</feature>
<name>A0A5B9FTU2_9FLAO</name>
<evidence type="ECO:0000256" key="2">
    <source>
        <dbReference type="SAM" id="Phobius"/>
    </source>
</evidence>
<keyword evidence="2" id="KW-1133">Transmembrane helix</keyword>
<dbReference type="OrthoDB" id="1154186at2"/>
<dbReference type="EMBL" id="CP042831">
    <property type="protein sequence ID" value="QEE49651.1"/>
    <property type="molecule type" value="Genomic_DNA"/>
</dbReference>
<proteinExistence type="predicted"/>
<dbReference type="RefSeq" id="WP_147583159.1">
    <property type="nucleotide sequence ID" value="NZ_CP042831.1"/>
</dbReference>
<gene>
    <name evidence="3" type="ORF">FUA48_08655</name>
</gene>
<dbReference type="Proteomes" id="UP000321222">
    <property type="component" value="Chromosome"/>
</dbReference>
<sequence length="495" mass="54810">MSEFDFLLNRKVLSGKQYDRLIPKSEGKTTYLGDGMTDFSVNEMAKMVNKYAFQMEKVAPLLKKSSLQLTCKSIHEWCYDHFQYKADDETQLLRSPSYAWWYDRFKGIDCKSYSIIASCILTCLGIKHYIRKIKQPGYLPQLWTHVYVIVPTDQEKGTLKKGYYVIDGTVDTMNESLYTETSDLDMSMQHYGLNGSFAQRNYQQGLGISYSELSKHLSLNNIKGLFSGGWSPSCIGGSLDTDDFYAALANIVPAFEKMIDDVNLAVNNGSDIFTKINKLLRVAAQMKSHSAVKASGDWKSRCSKNAVDLYKSAGEYYYNIVYTGFLQWLQYYFDIQTSVIQVPNNTFDIEMKFDKNSSIETTQATIVTKISPKAGTTSVKQFVITPYIGEPENQSNFNIQEFLGGINKVVAAFTPSNSGSGTGTSSGSGISTGSGKNNDGTITYTGNNVKMASMGGVFGFLLFAGGVAYIFSGMKDKPAGKATPAKSQSKTTTSK</sequence>
<evidence type="ECO:0000313" key="4">
    <source>
        <dbReference type="Proteomes" id="UP000321222"/>
    </source>
</evidence>
<evidence type="ECO:0000313" key="3">
    <source>
        <dbReference type="EMBL" id="QEE49651.1"/>
    </source>
</evidence>
<reference evidence="3 4" key="1">
    <citation type="submission" date="2019-08" db="EMBL/GenBank/DDBJ databases">
        <title>Flavobacterium alkalisoli sp. nov., isolated from rhizosphere soil of Suaeda salsa.</title>
        <authorList>
            <person name="Sun J.-Q."/>
            <person name="Xu L."/>
        </authorList>
    </citation>
    <scope>NUCLEOTIDE SEQUENCE [LARGE SCALE GENOMIC DNA]</scope>
    <source>
        <strain evidence="3 4">XS-5</strain>
    </source>
</reference>